<dbReference type="InterPro" id="IPR022291">
    <property type="entry name" value="Bacteriocin_synth_cyclodeHase"/>
</dbReference>
<dbReference type="PATRIC" id="fig|1637975.4.peg.4431"/>
<name>A0A0Q3QTW8_9BACI</name>
<dbReference type="PANTHER" id="PTHR37809:SF1">
    <property type="entry name" value="RIBOSOMAL PROTEIN S12 METHYLTHIOTRANSFERASE ACCESSORY FACTOR YCAO"/>
    <property type="match status" value="1"/>
</dbReference>
<evidence type="ECO:0000259" key="1">
    <source>
        <dbReference type="PROSITE" id="PS51664"/>
    </source>
</evidence>
<evidence type="ECO:0000313" key="2">
    <source>
        <dbReference type="EMBL" id="KQL21016.1"/>
    </source>
</evidence>
<dbReference type="Gene3D" id="3.30.40.250">
    <property type="match status" value="1"/>
</dbReference>
<keyword evidence="3" id="KW-1185">Reference proteome</keyword>
<dbReference type="STRING" id="1637975.AN957_22215"/>
<dbReference type="NCBIfam" id="TIGR03882">
    <property type="entry name" value="cyclo_dehyd_2"/>
    <property type="match status" value="1"/>
</dbReference>
<organism evidence="2 3">
    <name type="scientific">Cytobacillus solani</name>
    <dbReference type="NCBI Taxonomy" id="1637975"/>
    <lineage>
        <taxon>Bacteria</taxon>
        <taxon>Bacillati</taxon>
        <taxon>Bacillota</taxon>
        <taxon>Bacilli</taxon>
        <taxon>Bacillales</taxon>
        <taxon>Bacillaceae</taxon>
        <taxon>Cytobacillus</taxon>
    </lineage>
</organism>
<feature type="domain" description="YcaO" evidence="1">
    <location>
        <begin position="264"/>
        <end position="648"/>
    </location>
</feature>
<dbReference type="NCBIfam" id="TIGR03604">
    <property type="entry name" value="TOMM_cyclo_SagD"/>
    <property type="match status" value="1"/>
</dbReference>
<dbReference type="Gene3D" id="3.30.1330.230">
    <property type="match status" value="1"/>
</dbReference>
<dbReference type="RefSeq" id="WP_053474540.1">
    <property type="nucleotide sequence ID" value="NZ_CP085712.1"/>
</dbReference>
<dbReference type="PANTHER" id="PTHR37809">
    <property type="entry name" value="RIBOSOMAL PROTEIN S12 METHYLTHIOTRANSFERASE ACCESSORY FACTOR YCAO"/>
    <property type="match status" value="1"/>
</dbReference>
<dbReference type="InterPro" id="IPR003776">
    <property type="entry name" value="YcaO-like_dom"/>
</dbReference>
<dbReference type="Gene3D" id="3.40.50.720">
    <property type="entry name" value="NAD(P)-binding Rossmann-like Domain"/>
    <property type="match status" value="1"/>
</dbReference>
<dbReference type="Pfam" id="PF02624">
    <property type="entry name" value="YcaO"/>
    <property type="match status" value="1"/>
</dbReference>
<dbReference type="AlphaFoldDB" id="A0A0Q3QTW8"/>
<protein>
    <submittedName>
        <fullName evidence="2">Bacteriocin biosynthesis protein SagD</fullName>
    </submittedName>
</protein>
<dbReference type="Proteomes" id="UP000050996">
    <property type="component" value="Unassembled WGS sequence"/>
</dbReference>
<dbReference type="InterPro" id="IPR027624">
    <property type="entry name" value="TOMM_cyclo_SagD"/>
</dbReference>
<proteinExistence type="predicted"/>
<dbReference type="Gene3D" id="3.30.160.660">
    <property type="match status" value="1"/>
</dbReference>
<accession>A0A0Q3QTW8</accession>
<sequence>MSAFVLVVGEGVLADLVSEELSAHQLVIRKTNFEEGVPKNTDFALVLDDGWEPSVHQKAEEVLRKTGTPWLRGFISFGEGVVGPLVRPGAAGCSQCADMRRLMGGRDRTEMWEVQKRLAVAGGMESDPWASSTGLLQMAHLIGSEVQNILQGDKAYSEGKVYLIDLKTLKSSLHTFLPDPLCSVCGRLPDDSQTLAKISLQPSLKISSSSFRCRPLDEMKKVIVKDYLDNRTGLLNSKMYDLVTPFADASVNLPMFTGDEGTAGRTHSYAESVLTAILEGLERHCGLEPRGKRTVIHDSFRNLENQALNPLKVGVHAKEQYEQPGYPFKSFDPARSINWVWGYSLLEERPILVPELLAYYSVGCGSHGFIYETSNGCALGGSLEEAIFYGIMEVVERDSFLMTWYAKLNLPRLDPFTADDLELELMVERMRAVAGYDLYLYNSTMEHGIPSIWAMAKNRKEKGLNLICAAGAHLDPVRAVKSAVHELAGMMLNLDEKFEANQEEYERMLHDSSLVRQMDDHGMLYGLPQAEKRLSFLLDDNGPMRTFKEEFMWKSNHTDLTDDLQDILHVFRQLNLDVIIIDQTTPETRRNGLYCVKVLIPGMLPMTFGHHLTRLTGLERVLRVPMELGYTNKPLRPEQLNPHPHPFP</sequence>
<dbReference type="PROSITE" id="PS51664">
    <property type="entry name" value="YCAO"/>
    <property type="match status" value="1"/>
</dbReference>
<dbReference type="EMBL" id="LJIX01000006">
    <property type="protein sequence ID" value="KQL21016.1"/>
    <property type="molecule type" value="Genomic_DNA"/>
</dbReference>
<reference evidence="2 3" key="1">
    <citation type="submission" date="2015-09" db="EMBL/GenBank/DDBJ databases">
        <title>Genome sequencing project for genomic taxonomy and phylogenomics of Bacillus-like bacteria.</title>
        <authorList>
            <person name="Liu B."/>
            <person name="Wang J."/>
            <person name="Zhu Y."/>
            <person name="Liu G."/>
            <person name="Chen Q."/>
            <person name="Chen Z."/>
            <person name="Lan J."/>
            <person name="Che J."/>
            <person name="Ge C."/>
            <person name="Shi H."/>
            <person name="Pan Z."/>
            <person name="Liu X."/>
        </authorList>
    </citation>
    <scope>NUCLEOTIDE SEQUENCE [LARGE SCALE GENOMIC DNA]</scope>
    <source>
        <strain evidence="2 3">FJAT-18043</strain>
    </source>
</reference>
<evidence type="ECO:0000313" key="3">
    <source>
        <dbReference type="Proteomes" id="UP000050996"/>
    </source>
</evidence>
<gene>
    <name evidence="2" type="ORF">AN957_22215</name>
</gene>
<comment type="caution">
    <text evidence="2">The sequence shown here is derived from an EMBL/GenBank/DDBJ whole genome shotgun (WGS) entry which is preliminary data.</text>
</comment>